<dbReference type="GO" id="GO:0003677">
    <property type="term" value="F:DNA binding"/>
    <property type="evidence" value="ECO:0007669"/>
    <property type="project" value="InterPro"/>
</dbReference>
<dbReference type="PANTHER" id="PTHR31001:SF85">
    <property type="entry name" value="ZN(II)2CYS6 TRANSCRIPTION FACTOR (EUROFUNG)"/>
    <property type="match status" value="1"/>
</dbReference>
<comment type="caution">
    <text evidence="4">The sequence shown here is derived from an EMBL/GenBank/DDBJ whole genome shotgun (WGS) entry which is preliminary data.</text>
</comment>
<protein>
    <recommendedName>
        <fullName evidence="3">Xylanolytic transcriptional activator regulatory domain-containing protein</fullName>
    </recommendedName>
</protein>
<proteinExistence type="predicted"/>
<sequence length="596" mass="68332">MKEGASRYFDRYGRSPVNVHSIKTDSYMLFSALWSNLSEDFQHPESTNFNDVGETVPIEQDDHIDEGGLFFEQERSDKIGNISKLHASPQLLSKLKEVFADRVDPMMKILHLPTFWASLANALRHPDNMPKSLEALIFAFYFVTVSSLKEDECQSMFGVSLSAVMSRYRVATRQALINARFVSTSNFMTLQAFSIFTVCVRNTYRCDTLYILSGVAIRLARKMGLHRDGTFLGLPPFETEMRRRLWWHLAHIDCRTADVMGTKPSPEISSGDTKKPINVDDEELYPDMKSLPIGRNGITGVSLCLLKCEIMETLCKFASPYPADLRWEMLYNPDISVARKDSLIDAVEDHLEKKYLRYCDLANSLHTFISVMIRSAICKMRLFAHNIRQFAHQSTKATQKDHDISFFNAMKLLEYANLMQGGHMGVDKYMWQIGTSYLWNTMLYLLIEVRSRKTGPDVERAWQLIAIVFTHCPEVLEEFTGSVYAALGKWTIEVWDSYIAASKAEGLAEPVTPDYINEIREWQRLKLESEAAAKSNKAEARPVTRHSGGYEKFSYADYLDTGFSESQYFPNLFSFETDPNQWLQFEQMVTEQGFPN</sequence>
<organism evidence="4 5">
    <name type="scientific">Trichoderma harzianum</name>
    <name type="common">Hypocrea lixii</name>
    <dbReference type="NCBI Taxonomy" id="5544"/>
    <lineage>
        <taxon>Eukaryota</taxon>
        <taxon>Fungi</taxon>
        <taxon>Dikarya</taxon>
        <taxon>Ascomycota</taxon>
        <taxon>Pezizomycotina</taxon>
        <taxon>Sordariomycetes</taxon>
        <taxon>Hypocreomycetidae</taxon>
        <taxon>Hypocreales</taxon>
        <taxon>Hypocreaceae</taxon>
        <taxon>Trichoderma</taxon>
    </lineage>
</organism>
<dbReference type="Pfam" id="PF04082">
    <property type="entry name" value="Fungal_trans"/>
    <property type="match status" value="1"/>
</dbReference>
<dbReference type="GO" id="GO:0006351">
    <property type="term" value="P:DNA-templated transcription"/>
    <property type="evidence" value="ECO:0007669"/>
    <property type="project" value="InterPro"/>
</dbReference>
<dbReference type="GO" id="GO:0008270">
    <property type="term" value="F:zinc ion binding"/>
    <property type="evidence" value="ECO:0007669"/>
    <property type="project" value="InterPro"/>
</dbReference>
<dbReference type="InterPro" id="IPR007219">
    <property type="entry name" value="XnlR_reg_dom"/>
</dbReference>
<dbReference type="Proteomes" id="UP000236290">
    <property type="component" value="Unassembled WGS sequence"/>
</dbReference>
<evidence type="ECO:0000313" key="4">
    <source>
        <dbReference type="EMBL" id="PNP58312.1"/>
    </source>
</evidence>
<feature type="domain" description="Xylanolytic transcriptional activator regulatory" evidence="3">
    <location>
        <begin position="209"/>
        <end position="282"/>
    </location>
</feature>
<comment type="subcellular location">
    <subcellularLocation>
        <location evidence="1">Nucleus</location>
    </subcellularLocation>
</comment>
<dbReference type="GO" id="GO:0005634">
    <property type="term" value="C:nucleus"/>
    <property type="evidence" value="ECO:0007669"/>
    <property type="project" value="UniProtKB-SubCell"/>
</dbReference>
<evidence type="ECO:0000259" key="3">
    <source>
        <dbReference type="SMART" id="SM00906"/>
    </source>
</evidence>
<dbReference type="SMART" id="SM00906">
    <property type="entry name" value="Fungal_trans"/>
    <property type="match status" value="1"/>
</dbReference>
<dbReference type="AlphaFoldDB" id="A0A2K0UKJ6"/>
<evidence type="ECO:0000313" key="5">
    <source>
        <dbReference type="Proteomes" id="UP000236290"/>
    </source>
</evidence>
<dbReference type="CDD" id="cd12148">
    <property type="entry name" value="fungal_TF_MHR"/>
    <property type="match status" value="1"/>
</dbReference>
<dbReference type="OrthoDB" id="435881at2759"/>
<dbReference type="PANTHER" id="PTHR31001">
    <property type="entry name" value="UNCHARACTERIZED TRANSCRIPTIONAL REGULATORY PROTEIN"/>
    <property type="match status" value="1"/>
</dbReference>
<accession>A0A2K0UKJ6</accession>
<keyword evidence="2" id="KW-0539">Nucleus</keyword>
<gene>
    <name evidence="4" type="ORF">THARTR1_01827</name>
</gene>
<reference evidence="4 5" key="1">
    <citation type="submission" date="2017-02" db="EMBL/GenBank/DDBJ databases">
        <title>Genomes of Trichoderma spp. with biocontrol activity.</title>
        <authorList>
            <person name="Gardiner D."/>
            <person name="Kazan K."/>
            <person name="Vos C."/>
            <person name="Harvey P."/>
        </authorList>
    </citation>
    <scope>NUCLEOTIDE SEQUENCE [LARGE SCALE GENOMIC DNA]</scope>
    <source>
        <strain evidence="4 5">Tr1</strain>
    </source>
</reference>
<name>A0A2K0UKJ6_TRIHA</name>
<dbReference type="InterPro" id="IPR050613">
    <property type="entry name" value="Sec_Metabolite_Reg"/>
</dbReference>
<evidence type="ECO:0000256" key="1">
    <source>
        <dbReference type="ARBA" id="ARBA00004123"/>
    </source>
</evidence>
<evidence type="ECO:0000256" key="2">
    <source>
        <dbReference type="ARBA" id="ARBA00023242"/>
    </source>
</evidence>
<dbReference type="EMBL" id="MTYI01000021">
    <property type="protein sequence ID" value="PNP58312.1"/>
    <property type="molecule type" value="Genomic_DNA"/>
</dbReference>